<feature type="compositionally biased region" description="Basic and acidic residues" evidence="12">
    <location>
        <begin position="113"/>
        <end position="139"/>
    </location>
</feature>
<comment type="similarity">
    <text evidence="2">Belongs to the FliJ family.</text>
</comment>
<dbReference type="HOGENOM" id="CLU_139638_3_0_7"/>
<evidence type="ECO:0000256" key="7">
    <source>
        <dbReference type="ARBA" id="ARBA00022795"/>
    </source>
</evidence>
<feature type="coiled-coil region" evidence="11">
    <location>
        <begin position="41"/>
        <end position="100"/>
    </location>
</feature>
<evidence type="ECO:0000256" key="10">
    <source>
        <dbReference type="ARBA" id="ARBA00023225"/>
    </source>
</evidence>
<keyword evidence="14" id="KW-1185">Reference proteome</keyword>
<dbReference type="InterPro" id="IPR012823">
    <property type="entry name" value="Flagell_FliJ"/>
</dbReference>
<proteinExistence type="inferred from homology"/>
<dbReference type="STRING" id="525897.Dbac_2249"/>
<comment type="subcellular location">
    <subcellularLocation>
        <location evidence="1">Cell membrane</location>
        <topology evidence="1">Peripheral membrane protein</topology>
        <orientation evidence="1">Cytoplasmic side</orientation>
    </subcellularLocation>
</comment>
<evidence type="ECO:0000313" key="13">
    <source>
        <dbReference type="EMBL" id="ACU90331.1"/>
    </source>
</evidence>
<dbReference type="GO" id="GO:0015031">
    <property type="term" value="P:protein transport"/>
    <property type="evidence" value="ECO:0007669"/>
    <property type="project" value="UniProtKB-KW"/>
</dbReference>
<evidence type="ECO:0000256" key="8">
    <source>
        <dbReference type="ARBA" id="ARBA00022927"/>
    </source>
</evidence>
<evidence type="ECO:0000256" key="9">
    <source>
        <dbReference type="ARBA" id="ARBA00023136"/>
    </source>
</evidence>
<keyword evidence="13" id="KW-0969">Cilium</keyword>
<dbReference type="GO" id="GO:0005886">
    <property type="term" value="C:plasma membrane"/>
    <property type="evidence" value="ECO:0007669"/>
    <property type="project" value="UniProtKB-SubCell"/>
</dbReference>
<dbReference type="OrthoDB" id="5471173at2"/>
<dbReference type="Proteomes" id="UP000002216">
    <property type="component" value="Chromosome"/>
</dbReference>
<dbReference type="GO" id="GO:0044781">
    <property type="term" value="P:bacterial-type flagellum organization"/>
    <property type="evidence" value="ECO:0007669"/>
    <property type="project" value="UniProtKB-KW"/>
</dbReference>
<evidence type="ECO:0000313" key="14">
    <source>
        <dbReference type="Proteomes" id="UP000002216"/>
    </source>
</evidence>
<dbReference type="EMBL" id="CP001629">
    <property type="protein sequence ID" value="ACU90331.1"/>
    <property type="molecule type" value="Genomic_DNA"/>
</dbReference>
<feature type="region of interest" description="Disordered" evidence="12">
    <location>
        <begin position="113"/>
        <end position="147"/>
    </location>
</feature>
<evidence type="ECO:0000256" key="4">
    <source>
        <dbReference type="ARBA" id="ARBA00022448"/>
    </source>
</evidence>
<dbReference type="Gene3D" id="1.10.287.1700">
    <property type="match status" value="1"/>
</dbReference>
<evidence type="ECO:0000256" key="12">
    <source>
        <dbReference type="SAM" id="MobiDB-lite"/>
    </source>
</evidence>
<dbReference type="AlphaFoldDB" id="C7LQC9"/>
<keyword evidence="13" id="KW-0966">Cell projection</keyword>
<keyword evidence="11" id="KW-0175">Coiled coil</keyword>
<name>C7LQC9_DESBD</name>
<dbReference type="GO" id="GO:0071973">
    <property type="term" value="P:bacterial-type flagellum-dependent cell motility"/>
    <property type="evidence" value="ECO:0007669"/>
    <property type="project" value="InterPro"/>
</dbReference>
<evidence type="ECO:0000256" key="3">
    <source>
        <dbReference type="ARBA" id="ARBA00020392"/>
    </source>
</evidence>
<dbReference type="InterPro" id="IPR053716">
    <property type="entry name" value="Flag_assembly_chemotaxis_eff"/>
</dbReference>
<keyword evidence="10" id="KW-1006">Bacterial flagellum protein export</keyword>
<keyword evidence="6" id="KW-0145">Chemotaxis</keyword>
<evidence type="ECO:0000256" key="2">
    <source>
        <dbReference type="ARBA" id="ARBA00010004"/>
    </source>
</evidence>
<reference evidence="13 14" key="1">
    <citation type="journal article" date="2009" name="Stand. Genomic Sci.">
        <title>Complete genome sequence of Desulfomicrobium baculatum type strain (X).</title>
        <authorList>
            <person name="Copeland A."/>
            <person name="Spring S."/>
            <person name="Goker M."/>
            <person name="Schneider S."/>
            <person name="Lapidus A."/>
            <person name="Del Rio T.G."/>
            <person name="Tice H."/>
            <person name="Cheng J.F."/>
            <person name="Chen F."/>
            <person name="Nolan M."/>
            <person name="Bruce D."/>
            <person name="Goodwin L."/>
            <person name="Pitluck S."/>
            <person name="Ivanova N."/>
            <person name="Mavrommatis K."/>
            <person name="Ovchinnikova G."/>
            <person name="Pati A."/>
            <person name="Chen A."/>
            <person name="Palaniappan K."/>
            <person name="Land M."/>
            <person name="Hauser L."/>
            <person name="Chang Y.J."/>
            <person name="Jeffries C.C."/>
            <person name="Meincke L."/>
            <person name="Sims D."/>
            <person name="Brettin T."/>
            <person name="Detter J.C."/>
            <person name="Han C."/>
            <person name="Chain P."/>
            <person name="Bristow J."/>
            <person name="Eisen J.A."/>
            <person name="Markowitz V."/>
            <person name="Hugenholtz P."/>
            <person name="Kyrpides N.C."/>
            <person name="Klenk H.P."/>
            <person name="Lucas S."/>
        </authorList>
    </citation>
    <scope>NUCLEOTIDE SEQUENCE [LARGE SCALE GENOMIC DNA]</scope>
    <source>
        <strain evidence="14">DSM 4028 / VKM B-1378 / X</strain>
    </source>
</reference>
<evidence type="ECO:0000256" key="5">
    <source>
        <dbReference type="ARBA" id="ARBA00022475"/>
    </source>
</evidence>
<keyword evidence="7" id="KW-1005">Bacterial flagellum biogenesis</keyword>
<keyword evidence="8" id="KW-0653">Protein transport</keyword>
<dbReference type="GO" id="GO:0006935">
    <property type="term" value="P:chemotaxis"/>
    <property type="evidence" value="ECO:0007669"/>
    <property type="project" value="UniProtKB-KW"/>
</dbReference>
<gene>
    <name evidence="13" type="ordered locus">Dbac_2249</name>
</gene>
<protein>
    <recommendedName>
        <fullName evidence="3">Flagellar FliJ protein</fullName>
    </recommendedName>
</protein>
<accession>C7LQC9</accession>
<keyword evidence="13" id="KW-0282">Flagellum</keyword>
<keyword evidence="4" id="KW-0813">Transport</keyword>
<dbReference type="GO" id="GO:0009288">
    <property type="term" value="C:bacterial-type flagellum"/>
    <property type="evidence" value="ECO:0007669"/>
    <property type="project" value="InterPro"/>
</dbReference>
<dbReference type="Pfam" id="PF02050">
    <property type="entry name" value="FliJ"/>
    <property type="match status" value="1"/>
</dbReference>
<evidence type="ECO:0000256" key="6">
    <source>
        <dbReference type="ARBA" id="ARBA00022500"/>
    </source>
</evidence>
<keyword evidence="9" id="KW-0472">Membrane</keyword>
<dbReference type="eggNOG" id="COG2882">
    <property type="taxonomic scope" value="Bacteria"/>
</dbReference>
<evidence type="ECO:0000256" key="11">
    <source>
        <dbReference type="SAM" id="Coils"/>
    </source>
</evidence>
<dbReference type="KEGG" id="dba:Dbac_2249"/>
<sequence>MARPFSFKLEKILEYRRQLEDQAKLALSLTRQQIAEQNLRVEALHKDLEACLLELSRLKQMTQPELWLWSGWRKRLELDKKQAQAKLVELQQLAETRRLELVTKAKDRKLLEKLRAKQAEKHGQEEQRKEQKEFDETGTLRHGRTPY</sequence>
<keyword evidence="5" id="KW-1003">Cell membrane</keyword>
<evidence type="ECO:0000256" key="1">
    <source>
        <dbReference type="ARBA" id="ARBA00004413"/>
    </source>
</evidence>
<dbReference type="NCBIfam" id="TIGR02473">
    <property type="entry name" value="flagell_FliJ"/>
    <property type="match status" value="1"/>
</dbReference>
<organism evidence="13 14">
    <name type="scientific">Desulfomicrobium baculatum (strain DSM 4028 / VKM B-1378 / X)</name>
    <name type="common">Desulfovibrio baculatus</name>
    <dbReference type="NCBI Taxonomy" id="525897"/>
    <lineage>
        <taxon>Bacteria</taxon>
        <taxon>Pseudomonadati</taxon>
        <taxon>Thermodesulfobacteriota</taxon>
        <taxon>Desulfovibrionia</taxon>
        <taxon>Desulfovibrionales</taxon>
        <taxon>Desulfomicrobiaceae</taxon>
        <taxon>Desulfomicrobium</taxon>
    </lineage>
</organism>